<feature type="compositionally biased region" description="Basic and acidic residues" evidence="1">
    <location>
        <begin position="1"/>
        <end position="11"/>
    </location>
</feature>
<keyword evidence="3" id="KW-1185">Reference proteome</keyword>
<evidence type="ECO:0000313" key="3">
    <source>
        <dbReference type="Proteomes" id="UP000502706"/>
    </source>
</evidence>
<dbReference type="Proteomes" id="UP000502706">
    <property type="component" value="Chromosome"/>
</dbReference>
<dbReference type="RefSeq" id="WP_166394989.1">
    <property type="nucleotide sequence ID" value="NZ_CP045121.1"/>
</dbReference>
<protein>
    <submittedName>
        <fullName evidence="2">Uncharacterized protein</fullName>
    </submittedName>
</protein>
<organism evidence="2 3">
    <name type="scientific">Rubrobacter marinus</name>
    <dbReference type="NCBI Taxonomy" id="2653852"/>
    <lineage>
        <taxon>Bacteria</taxon>
        <taxon>Bacillati</taxon>
        <taxon>Actinomycetota</taxon>
        <taxon>Rubrobacteria</taxon>
        <taxon>Rubrobacterales</taxon>
        <taxon>Rubrobacteraceae</taxon>
        <taxon>Rubrobacter</taxon>
    </lineage>
</organism>
<proteinExistence type="predicted"/>
<dbReference type="EMBL" id="CP045121">
    <property type="protein sequence ID" value="QIN77314.1"/>
    <property type="molecule type" value="Genomic_DNA"/>
</dbReference>
<accession>A0A6G8PSG8</accession>
<gene>
    <name evidence="2" type="ORF">GBA65_00950</name>
</gene>
<dbReference type="KEGG" id="rmar:GBA65_00950"/>
<feature type="region of interest" description="Disordered" evidence="1">
    <location>
        <begin position="1"/>
        <end position="29"/>
    </location>
</feature>
<reference evidence="2 3" key="1">
    <citation type="submission" date="2019-10" db="EMBL/GenBank/DDBJ databases">
        <title>Rubrobacter sp nov SCSIO 52915 isolated from a deep-sea sediment in the South China Sea.</title>
        <authorList>
            <person name="Chen R.W."/>
        </authorList>
    </citation>
    <scope>NUCLEOTIDE SEQUENCE [LARGE SCALE GENOMIC DNA]</scope>
    <source>
        <strain evidence="2 3">SCSIO 52915</strain>
    </source>
</reference>
<evidence type="ECO:0000313" key="2">
    <source>
        <dbReference type="EMBL" id="QIN77314.1"/>
    </source>
</evidence>
<dbReference type="AlphaFoldDB" id="A0A6G8PSG8"/>
<sequence length="89" mass="9615">MDRETFKESSRGDAQGLRSGSPELGEAFGRGGFVSVTVRSGYDVSGYVCDRDAAGILLDVRDPSGDPGGYEFLPWSSVERVKIQISPNR</sequence>
<name>A0A6G8PSG8_9ACTN</name>
<evidence type="ECO:0000256" key="1">
    <source>
        <dbReference type="SAM" id="MobiDB-lite"/>
    </source>
</evidence>